<dbReference type="InterPro" id="IPR033799">
    <property type="entry name" value="CdiA_EC869-like"/>
</dbReference>
<reference evidence="2" key="1">
    <citation type="journal article" date="2020" name="Phytopathology">
        <title>Zucchini vein clearing disease is caused by several lineages within Pseudomonas syringae species complex.</title>
        <authorList>
            <person name="Lacault C."/>
            <person name="Briand M."/>
            <person name="Jacques M.A."/>
            <person name="Darrasse A."/>
        </authorList>
    </citation>
    <scope>NUCLEOTIDE SEQUENCE</scope>
    <source>
        <strain evidence="2">P123</strain>
    </source>
</reference>
<dbReference type="Gene3D" id="3.40.1350.110">
    <property type="match status" value="1"/>
</dbReference>
<accession>A0A6B2AW67</accession>
<sequence>MPWEDYLGTQLPAGSRPPPHFKTFDFFDETTGIATSAKTLDTTTAAKLANPSQVYPSLKGNIDAAANFSESGLKGVTVTSSQIITRELQVAIPEATTSAQWEQINRAIENGQSKGITLKITKVK</sequence>
<dbReference type="AlphaFoldDB" id="A0A6B2AW67"/>
<dbReference type="EMBL" id="VLIF01000003">
    <property type="protein sequence ID" value="NAO75685.1"/>
    <property type="molecule type" value="Genomic_DNA"/>
</dbReference>
<evidence type="ECO:0000313" key="2">
    <source>
        <dbReference type="EMBL" id="NAO75685.1"/>
    </source>
</evidence>
<protein>
    <recommendedName>
        <fullName evidence="1">CdiA toxin EC869-like domain-containing protein</fullName>
    </recommendedName>
</protein>
<proteinExistence type="predicted"/>
<feature type="domain" description="CdiA toxin EC869-like" evidence="1">
    <location>
        <begin position="1"/>
        <end position="121"/>
    </location>
</feature>
<comment type="caution">
    <text evidence="2">The sequence shown here is derived from an EMBL/GenBank/DDBJ whole genome shotgun (WGS) entry which is preliminary data.</text>
</comment>
<dbReference type="GO" id="GO:0004530">
    <property type="term" value="F:deoxyribonuclease I activity"/>
    <property type="evidence" value="ECO:0007669"/>
    <property type="project" value="InterPro"/>
</dbReference>
<dbReference type="RefSeq" id="WP_032630774.1">
    <property type="nucleotide sequence ID" value="NZ_JAEILI010000089.1"/>
</dbReference>
<dbReference type="Pfam" id="PF21111">
    <property type="entry name" value="CDI_toxin_EC869_like"/>
    <property type="match status" value="1"/>
</dbReference>
<organism evidence="2">
    <name type="scientific">Pseudomonas syringae</name>
    <dbReference type="NCBI Taxonomy" id="317"/>
    <lineage>
        <taxon>Bacteria</taxon>
        <taxon>Pseudomonadati</taxon>
        <taxon>Pseudomonadota</taxon>
        <taxon>Gammaproteobacteria</taxon>
        <taxon>Pseudomonadales</taxon>
        <taxon>Pseudomonadaceae</taxon>
        <taxon>Pseudomonas</taxon>
    </lineage>
</organism>
<name>A0A6B2AW67_PSESX</name>
<gene>
    <name evidence="2" type="ORF">PspP123CL_06700</name>
</gene>
<dbReference type="CDD" id="cd13444">
    <property type="entry name" value="CDI_toxin_EC869_like"/>
    <property type="match status" value="1"/>
</dbReference>
<evidence type="ECO:0000259" key="1">
    <source>
        <dbReference type="Pfam" id="PF21111"/>
    </source>
</evidence>